<sequence length="149" mass="16805">GGNDWFGPGSRIIITTRDKGLIIGYEAVLDISCFFKGKRIEYVEEILAEFSATSNIEELVNKSLLTVEHGYLNMHDIIQDMGREVVRQEAPNPAKRSRLWFHQDVIDVLSAGDSGSDSIQGIMLDPSQHIKVVDWNGTAFEKMNRLRIL</sequence>
<dbReference type="Proteomes" id="UP000265520">
    <property type="component" value="Unassembled WGS sequence"/>
</dbReference>
<dbReference type="PANTHER" id="PTHR11017:SF587">
    <property type="entry name" value="NB-ARC DOMAIN PROTEIN"/>
    <property type="match status" value="1"/>
</dbReference>
<feature type="non-terminal residue" evidence="3">
    <location>
        <position position="149"/>
    </location>
</feature>
<organism evidence="3 4">
    <name type="scientific">Trifolium medium</name>
    <dbReference type="NCBI Taxonomy" id="97028"/>
    <lineage>
        <taxon>Eukaryota</taxon>
        <taxon>Viridiplantae</taxon>
        <taxon>Streptophyta</taxon>
        <taxon>Embryophyta</taxon>
        <taxon>Tracheophyta</taxon>
        <taxon>Spermatophyta</taxon>
        <taxon>Magnoliopsida</taxon>
        <taxon>eudicotyledons</taxon>
        <taxon>Gunneridae</taxon>
        <taxon>Pentapetalae</taxon>
        <taxon>rosids</taxon>
        <taxon>fabids</taxon>
        <taxon>Fabales</taxon>
        <taxon>Fabaceae</taxon>
        <taxon>Papilionoideae</taxon>
        <taxon>50 kb inversion clade</taxon>
        <taxon>NPAAA clade</taxon>
        <taxon>Hologalegina</taxon>
        <taxon>IRL clade</taxon>
        <taxon>Trifolieae</taxon>
        <taxon>Trifolium</taxon>
    </lineage>
</organism>
<evidence type="ECO:0000313" key="3">
    <source>
        <dbReference type="EMBL" id="MCI18265.1"/>
    </source>
</evidence>
<evidence type="ECO:0000256" key="1">
    <source>
        <dbReference type="ARBA" id="ARBA00022737"/>
    </source>
</evidence>
<feature type="non-terminal residue" evidence="3">
    <location>
        <position position="1"/>
    </location>
</feature>
<protein>
    <submittedName>
        <fullName evidence="3">TMV resistance protein N-like</fullName>
    </submittedName>
</protein>
<dbReference type="InterPro" id="IPR058192">
    <property type="entry name" value="WHD_ROQ1-like"/>
</dbReference>
<keyword evidence="4" id="KW-1185">Reference proteome</keyword>
<reference evidence="3 4" key="1">
    <citation type="journal article" date="2018" name="Front. Plant Sci.">
        <title>Red Clover (Trifolium pratense) and Zigzag Clover (T. medium) - A Picture of Genomic Similarities and Differences.</title>
        <authorList>
            <person name="Dluhosova J."/>
            <person name="Istvanek J."/>
            <person name="Nedelnik J."/>
            <person name="Repkova J."/>
        </authorList>
    </citation>
    <scope>NUCLEOTIDE SEQUENCE [LARGE SCALE GENOMIC DNA]</scope>
    <source>
        <strain evidence="4">cv. 10/8</strain>
        <tissue evidence="3">Leaf</tissue>
    </source>
</reference>
<dbReference type="PANTHER" id="PTHR11017">
    <property type="entry name" value="LEUCINE-RICH REPEAT-CONTAINING PROTEIN"/>
    <property type="match status" value="1"/>
</dbReference>
<feature type="domain" description="Disease resistance protein Roq1-like winged-helix" evidence="2">
    <location>
        <begin position="28"/>
        <end position="88"/>
    </location>
</feature>
<dbReference type="InterPro" id="IPR044974">
    <property type="entry name" value="Disease_R_plants"/>
</dbReference>
<accession>A0A392Q4T5</accession>
<dbReference type="AlphaFoldDB" id="A0A392Q4T5"/>
<evidence type="ECO:0000259" key="2">
    <source>
        <dbReference type="Pfam" id="PF23282"/>
    </source>
</evidence>
<keyword evidence="1" id="KW-0677">Repeat</keyword>
<dbReference type="GO" id="GO:0006952">
    <property type="term" value="P:defense response"/>
    <property type="evidence" value="ECO:0007669"/>
    <property type="project" value="InterPro"/>
</dbReference>
<dbReference type="InterPro" id="IPR036390">
    <property type="entry name" value="WH_DNA-bd_sf"/>
</dbReference>
<name>A0A392Q4T5_9FABA</name>
<dbReference type="Pfam" id="PF23282">
    <property type="entry name" value="WHD_ROQ1"/>
    <property type="match status" value="1"/>
</dbReference>
<proteinExistence type="predicted"/>
<dbReference type="EMBL" id="LXQA010109337">
    <property type="protein sequence ID" value="MCI18265.1"/>
    <property type="molecule type" value="Genomic_DNA"/>
</dbReference>
<comment type="caution">
    <text evidence="3">The sequence shown here is derived from an EMBL/GenBank/DDBJ whole genome shotgun (WGS) entry which is preliminary data.</text>
</comment>
<dbReference type="SUPFAM" id="SSF46785">
    <property type="entry name" value="Winged helix' DNA-binding domain"/>
    <property type="match status" value="1"/>
</dbReference>
<evidence type="ECO:0000313" key="4">
    <source>
        <dbReference type="Proteomes" id="UP000265520"/>
    </source>
</evidence>